<dbReference type="Pfam" id="PF03732">
    <property type="entry name" value="Retrotrans_gag"/>
    <property type="match status" value="1"/>
</dbReference>
<proteinExistence type="predicted"/>
<comment type="caution">
    <text evidence="3">The sequence shown here is derived from an EMBL/GenBank/DDBJ whole genome shotgun (WGS) entry which is preliminary data.</text>
</comment>
<name>A0A7J9IDF7_9ROSI</name>
<evidence type="ECO:0000313" key="4">
    <source>
        <dbReference type="Proteomes" id="UP000593560"/>
    </source>
</evidence>
<evidence type="ECO:0000259" key="2">
    <source>
        <dbReference type="Pfam" id="PF03732"/>
    </source>
</evidence>
<sequence length="177" mass="20467">MVTTLKKEINELKGELKIFKAAIGNGLLASKPKKQAIDVPKLKAFKEARSASEVDNFLWAIEQYFRMMSIEDDATKDEARAKLRWLTQRGTVREYVREFNELMLQISDLSENEAFFSFMDGLKPRVKQELQRRGFQEVTNAMMVAESLVELVPRRDRSESSMPNERGNGGYHEKDEE</sequence>
<dbReference type="Proteomes" id="UP000593560">
    <property type="component" value="Unassembled WGS sequence"/>
</dbReference>
<accession>A0A7J9IDF7</accession>
<protein>
    <recommendedName>
        <fullName evidence="2">Retrotransposon gag domain-containing protein</fullName>
    </recommendedName>
</protein>
<organism evidence="3 4">
    <name type="scientific">Gossypium harknessii</name>
    <dbReference type="NCBI Taxonomy" id="34285"/>
    <lineage>
        <taxon>Eukaryota</taxon>
        <taxon>Viridiplantae</taxon>
        <taxon>Streptophyta</taxon>
        <taxon>Embryophyta</taxon>
        <taxon>Tracheophyta</taxon>
        <taxon>Spermatophyta</taxon>
        <taxon>Magnoliopsida</taxon>
        <taxon>eudicotyledons</taxon>
        <taxon>Gunneridae</taxon>
        <taxon>Pentapetalae</taxon>
        <taxon>rosids</taxon>
        <taxon>malvids</taxon>
        <taxon>Malvales</taxon>
        <taxon>Malvaceae</taxon>
        <taxon>Malvoideae</taxon>
        <taxon>Gossypium</taxon>
    </lineage>
</organism>
<gene>
    <name evidence="3" type="ORF">Gohar_003789</name>
</gene>
<dbReference type="InterPro" id="IPR005162">
    <property type="entry name" value="Retrotrans_gag_dom"/>
</dbReference>
<evidence type="ECO:0000256" key="1">
    <source>
        <dbReference type="SAM" id="MobiDB-lite"/>
    </source>
</evidence>
<keyword evidence="4" id="KW-1185">Reference proteome</keyword>
<reference evidence="3 4" key="1">
    <citation type="journal article" date="2019" name="Genome Biol. Evol.">
        <title>Insights into the evolution of the New World diploid cottons (Gossypium, subgenus Houzingenia) based on genome sequencing.</title>
        <authorList>
            <person name="Grover C.E."/>
            <person name="Arick M.A. 2nd"/>
            <person name="Thrash A."/>
            <person name="Conover J.L."/>
            <person name="Sanders W.S."/>
            <person name="Peterson D.G."/>
            <person name="Frelichowski J.E."/>
            <person name="Scheffler J.A."/>
            <person name="Scheffler B.E."/>
            <person name="Wendel J.F."/>
        </authorList>
    </citation>
    <scope>NUCLEOTIDE SEQUENCE [LARGE SCALE GENOMIC DNA]</scope>
    <source>
        <strain evidence="3">0</strain>
        <tissue evidence="3">Leaf</tissue>
    </source>
</reference>
<feature type="region of interest" description="Disordered" evidence="1">
    <location>
        <begin position="154"/>
        <end position="177"/>
    </location>
</feature>
<evidence type="ECO:0000313" key="3">
    <source>
        <dbReference type="EMBL" id="MBA0819205.1"/>
    </source>
</evidence>
<dbReference type="OrthoDB" id="992209at2759"/>
<dbReference type="EMBL" id="JABFAD010328293">
    <property type="protein sequence ID" value="MBA0819205.1"/>
    <property type="molecule type" value="Genomic_DNA"/>
</dbReference>
<feature type="domain" description="Retrotransposon gag" evidence="2">
    <location>
        <begin position="71"/>
        <end position="124"/>
    </location>
</feature>
<dbReference type="AlphaFoldDB" id="A0A7J9IDF7"/>